<accession>A0A640SAI1</accession>
<reference evidence="2 3" key="1">
    <citation type="submission" date="2019-12" db="EMBL/GenBank/DDBJ databases">
        <title>Whole genome shotgun sequence of Streptomyces caniferus NBRC 15389.</title>
        <authorList>
            <person name="Ichikawa N."/>
            <person name="Kimura A."/>
            <person name="Kitahashi Y."/>
            <person name="Komaki H."/>
            <person name="Tamura T."/>
        </authorList>
    </citation>
    <scope>NUCLEOTIDE SEQUENCE [LARGE SCALE GENOMIC DNA]</scope>
    <source>
        <strain evidence="2 3">NBRC 15389</strain>
    </source>
</reference>
<feature type="compositionally biased region" description="Basic and acidic residues" evidence="1">
    <location>
        <begin position="129"/>
        <end position="158"/>
    </location>
</feature>
<dbReference type="Proteomes" id="UP000435837">
    <property type="component" value="Unassembled WGS sequence"/>
</dbReference>
<evidence type="ECO:0000313" key="2">
    <source>
        <dbReference type="EMBL" id="GFE08137.1"/>
    </source>
</evidence>
<comment type="caution">
    <text evidence="2">The sequence shown here is derived from an EMBL/GenBank/DDBJ whole genome shotgun (WGS) entry which is preliminary data.</text>
</comment>
<organism evidence="2 3">
    <name type="scientific">Streptomyces caniferus</name>
    <dbReference type="NCBI Taxonomy" id="285557"/>
    <lineage>
        <taxon>Bacteria</taxon>
        <taxon>Bacillati</taxon>
        <taxon>Actinomycetota</taxon>
        <taxon>Actinomycetes</taxon>
        <taxon>Kitasatosporales</taxon>
        <taxon>Streptomycetaceae</taxon>
        <taxon>Streptomyces</taxon>
    </lineage>
</organism>
<feature type="region of interest" description="Disordered" evidence="1">
    <location>
        <begin position="1"/>
        <end position="158"/>
    </location>
</feature>
<evidence type="ECO:0000313" key="3">
    <source>
        <dbReference type="Proteomes" id="UP000435837"/>
    </source>
</evidence>
<sequence>MAEGPVGYPPAPPARERIFCPSPPQGHLGTAPAASRNSGADFRLSPGMDAKKPASHPFRRLSLPHQPPALPPPAPPALPPPAPQARRPAEGETPIFDQLLKEWRSGEIRPVVSWPVDDPGKIGTGARVGTDDGRPYPRTRDKEHDREPVRHPPAHPDR</sequence>
<protein>
    <submittedName>
        <fullName evidence="2">Uncharacterized protein</fullName>
    </submittedName>
</protein>
<gene>
    <name evidence="2" type="ORF">Scani_44050</name>
</gene>
<dbReference type="AlphaFoldDB" id="A0A640SAI1"/>
<feature type="compositionally biased region" description="Pro residues" evidence="1">
    <location>
        <begin position="65"/>
        <end position="83"/>
    </location>
</feature>
<evidence type="ECO:0000256" key="1">
    <source>
        <dbReference type="SAM" id="MobiDB-lite"/>
    </source>
</evidence>
<name>A0A640SAI1_9ACTN</name>
<proteinExistence type="predicted"/>
<dbReference type="EMBL" id="BLIN01000005">
    <property type="protein sequence ID" value="GFE08137.1"/>
    <property type="molecule type" value="Genomic_DNA"/>
</dbReference>